<sequence>MEQKTMEKVLNQISEEQLQNNQELRSVKTVQEKQNQALEKDREQINLLNRNMETMKTEQKTLLQRVTAPIQQIEAFGAEIKEHSELLKKPLTQEIVHVHHVPRLLIATIALFCIGIGISMGWYQTGQRLNQYLKNDTKWRRLSLDANVSLTKYMQDVSDSVEQNPDKIREEVKAEEEHNLQVWNLQQKMKADSAEMRSLVPNIPTITNMGNHNTKKK</sequence>
<proteinExistence type="predicted"/>
<evidence type="ECO:0000313" key="4">
    <source>
        <dbReference type="Proteomes" id="UP000753802"/>
    </source>
</evidence>
<accession>A0ABW9ZQC7</accession>
<dbReference type="EMBL" id="JAACJS010000006">
    <property type="protein sequence ID" value="NCI49321.1"/>
    <property type="molecule type" value="Genomic_DNA"/>
</dbReference>
<keyword evidence="2" id="KW-0812">Transmembrane</keyword>
<evidence type="ECO:0000256" key="1">
    <source>
        <dbReference type="SAM" id="Coils"/>
    </source>
</evidence>
<keyword evidence="4" id="KW-1185">Reference proteome</keyword>
<organism evidence="3 4">
    <name type="scientific">Sediminibacterium roseum</name>
    <dbReference type="NCBI Taxonomy" id="1978412"/>
    <lineage>
        <taxon>Bacteria</taxon>
        <taxon>Pseudomonadati</taxon>
        <taxon>Bacteroidota</taxon>
        <taxon>Chitinophagia</taxon>
        <taxon>Chitinophagales</taxon>
        <taxon>Chitinophagaceae</taxon>
        <taxon>Sediminibacterium</taxon>
    </lineage>
</organism>
<reference evidence="3 4" key="1">
    <citation type="submission" date="2020-01" db="EMBL/GenBank/DDBJ databases">
        <title>Genome analysis.</title>
        <authorList>
            <person name="Wu S."/>
            <person name="Wang G."/>
        </authorList>
    </citation>
    <scope>NUCLEOTIDE SEQUENCE [LARGE SCALE GENOMIC DNA]</scope>
    <source>
        <strain evidence="3 4">SYL130</strain>
    </source>
</reference>
<evidence type="ECO:0000256" key="2">
    <source>
        <dbReference type="SAM" id="Phobius"/>
    </source>
</evidence>
<protein>
    <submittedName>
        <fullName evidence="3">Uncharacterized protein</fullName>
    </submittedName>
</protein>
<keyword evidence="1" id="KW-0175">Coiled coil</keyword>
<dbReference type="Proteomes" id="UP000753802">
    <property type="component" value="Unassembled WGS sequence"/>
</dbReference>
<feature type="transmembrane region" description="Helical" evidence="2">
    <location>
        <begin position="104"/>
        <end position="123"/>
    </location>
</feature>
<gene>
    <name evidence="3" type="ORF">GWC95_05260</name>
</gene>
<comment type="caution">
    <text evidence="3">The sequence shown here is derived from an EMBL/GenBank/DDBJ whole genome shotgun (WGS) entry which is preliminary data.</text>
</comment>
<dbReference type="RefSeq" id="WP_161817650.1">
    <property type="nucleotide sequence ID" value="NZ_JAACJS010000006.1"/>
</dbReference>
<keyword evidence="2" id="KW-1133">Transmembrane helix</keyword>
<name>A0ABW9ZQC7_9BACT</name>
<evidence type="ECO:0000313" key="3">
    <source>
        <dbReference type="EMBL" id="NCI49321.1"/>
    </source>
</evidence>
<feature type="coiled-coil region" evidence="1">
    <location>
        <begin position="21"/>
        <end position="65"/>
    </location>
</feature>
<keyword evidence="2" id="KW-0472">Membrane</keyword>